<dbReference type="EMBL" id="JAEDAJ010000005">
    <property type="protein sequence ID" value="MBK0331894.1"/>
    <property type="molecule type" value="Genomic_DNA"/>
</dbReference>
<accession>A0ABS1BB59</accession>
<feature type="chain" id="PRO_5046816104" evidence="7">
    <location>
        <begin position="36"/>
        <end position="235"/>
    </location>
</feature>
<evidence type="ECO:0000256" key="3">
    <source>
        <dbReference type="ARBA" id="ARBA00022960"/>
    </source>
</evidence>
<feature type="signal peptide" evidence="7">
    <location>
        <begin position="1"/>
        <end position="35"/>
    </location>
</feature>
<dbReference type="Pfam" id="PF03734">
    <property type="entry name" value="YkuD"/>
    <property type="match status" value="1"/>
</dbReference>
<comment type="caution">
    <text evidence="9">The sequence shown here is derived from an EMBL/GenBank/DDBJ whole genome shotgun (WGS) entry which is preliminary data.</text>
</comment>
<protein>
    <submittedName>
        <fullName evidence="9">Murein L,D-transpeptidase</fullName>
    </submittedName>
</protein>
<dbReference type="CDD" id="cd16913">
    <property type="entry name" value="YkuD_like"/>
    <property type="match status" value="1"/>
</dbReference>
<keyword evidence="4 6" id="KW-0573">Peptidoglycan synthesis</keyword>
<evidence type="ECO:0000256" key="1">
    <source>
        <dbReference type="ARBA" id="ARBA00004752"/>
    </source>
</evidence>
<evidence type="ECO:0000256" key="4">
    <source>
        <dbReference type="ARBA" id="ARBA00022984"/>
    </source>
</evidence>
<keyword evidence="10" id="KW-1185">Reference proteome</keyword>
<dbReference type="Pfam" id="PF01471">
    <property type="entry name" value="PG_binding_1"/>
    <property type="match status" value="1"/>
</dbReference>
<reference evidence="9 10" key="1">
    <citation type="submission" date="2020-12" db="EMBL/GenBank/DDBJ databases">
        <title>Brachybacterium sp. MASK1Z-5, whole genome shotgun sequence.</title>
        <authorList>
            <person name="Tuo L."/>
        </authorList>
    </citation>
    <scope>NUCLEOTIDE SEQUENCE [LARGE SCALE GENOMIC DNA]</scope>
    <source>
        <strain evidence="9 10">MASK1Z-5</strain>
    </source>
</reference>
<dbReference type="Gene3D" id="2.40.440.10">
    <property type="entry name" value="L,D-transpeptidase catalytic domain-like"/>
    <property type="match status" value="1"/>
</dbReference>
<dbReference type="SUPFAM" id="SSF141523">
    <property type="entry name" value="L,D-transpeptidase catalytic domain-like"/>
    <property type="match status" value="1"/>
</dbReference>
<keyword evidence="2" id="KW-0808">Transferase</keyword>
<dbReference type="InterPro" id="IPR002477">
    <property type="entry name" value="Peptidoglycan-bd-like"/>
</dbReference>
<feature type="active site" description="Proton donor/acceptor" evidence="6">
    <location>
        <position position="195"/>
    </location>
</feature>
<dbReference type="InterPro" id="IPR036366">
    <property type="entry name" value="PGBDSf"/>
</dbReference>
<evidence type="ECO:0000256" key="7">
    <source>
        <dbReference type="SAM" id="SignalP"/>
    </source>
</evidence>
<dbReference type="InterPro" id="IPR036365">
    <property type="entry name" value="PGBD-like_sf"/>
</dbReference>
<keyword evidence="7" id="KW-0732">Signal</keyword>
<evidence type="ECO:0000256" key="6">
    <source>
        <dbReference type="PROSITE-ProRule" id="PRU01373"/>
    </source>
</evidence>
<dbReference type="PROSITE" id="PS51318">
    <property type="entry name" value="TAT"/>
    <property type="match status" value="1"/>
</dbReference>
<feature type="active site" description="Nucleophile" evidence="6">
    <location>
        <position position="209"/>
    </location>
</feature>
<dbReference type="InterPro" id="IPR038063">
    <property type="entry name" value="Transpep_catalytic_dom"/>
</dbReference>
<evidence type="ECO:0000313" key="10">
    <source>
        <dbReference type="Proteomes" id="UP000612352"/>
    </source>
</evidence>
<gene>
    <name evidence="9" type="ORF">I8D64_10820</name>
</gene>
<dbReference type="InterPro" id="IPR006311">
    <property type="entry name" value="TAT_signal"/>
</dbReference>
<dbReference type="RefSeq" id="WP_200502633.1">
    <property type="nucleotide sequence ID" value="NZ_JAEDAJ010000005.1"/>
</dbReference>
<name>A0ABS1BB59_9MICO</name>
<keyword evidence="3 6" id="KW-0133">Cell shape</keyword>
<evidence type="ECO:0000256" key="5">
    <source>
        <dbReference type="ARBA" id="ARBA00023316"/>
    </source>
</evidence>
<dbReference type="PROSITE" id="PS52029">
    <property type="entry name" value="LD_TPASE"/>
    <property type="match status" value="1"/>
</dbReference>
<evidence type="ECO:0000256" key="2">
    <source>
        <dbReference type="ARBA" id="ARBA00022679"/>
    </source>
</evidence>
<dbReference type="SUPFAM" id="SSF47090">
    <property type="entry name" value="PGBD-like"/>
    <property type="match status" value="1"/>
</dbReference>
<evidence type="ECO:0000259" key="8">
    <source>
        <dbReference type="PROSITE" id="PS52029"/>
    </source>
</evidence>
<dbReference type="InterPro" id="IPR005490">
    <property type="entry name" value="LD_TPept_cat_dom"/>
</dbReference>
<feature type="domain" description="L,D-TPase catalytic" evidence="8">
    <location>
        <begin position="115"/>
        <end position="235"/>
    </location>
</feature>
<keyword evidence="5 6" id="KW-0961">Cell wall biogenesis/degradation</keyword>
<organism evidence="9 10">
    <name type="scientific">Brachybacterium halotolerans</name>
    <dbReference type="NCBI Taxonomy" id="2795215"/>
    <lineage>
        <taxon>Bacteria</taxon>
        <taxon>Bacillati</taxon>
        <taxon>Actinomycetota</taxon>
        <taxon>Actinomycetes</taxon>
        <taxon>Micrococcales</taxon>
        <taxon>Dermabacteraceae</taxon>
        <taxon>Brachybacterium</taxon>
    </lineage>
</organism>
<comment type="pathway">
    <text evidence="1 6">Cell wall biogenesis; peptidoglycan biosynthesis.</text>
</comment>
<dbReference type="Proteomes" id="UP000612352">
    <property type="component" value="Unassembled WGS sequence"/>
</dbReference>
<evidence type="ECO:0000313" key="9">
    <source>
        <dbReference type="EMBL" id="MBK0331894.1"/>
    </source>
</evidence>
<dbReference type="Gene3D" id="1.10.101.10">
    <property type="entry name" value="PGBD-like superfamily/PGBD"/>
    <property type="match status" value="1"/>
</dbReference>
<sequence length="235" mass="24946">MTRLATPPAPTRRALLVGAPVLAGSLALGTSPASAKDPVLHPGDRGSAVKTMQKDLAARGYWCGSADGSFGATTTQAVYALQKAAGLAKDGVFGAKSRAALKKGTRPTPRITSGTAFEVDKKKQLLYCISGGRLKYILNTSTASGKKYYSGGRWKTATTPSGDFTMYSFPTSGWQTAPLGRLYRPGYYDRGWAIHGATSIPPYPASHGCSRLSVAATDMLWKGGWMKKGRRVLVH</sequence>
<proteinExistence type="predicted"/>